<evidence type="ECO:0000259" key="6">
    <source>
        <dbReference type="PROSITE" id="PS50937"/>
    </source>
</evidence>
<comment type="subcellular location">
    <subcellularLocation>
        <location evidence="1">Cytoplasm</location>
    </subcellularLocation>
</comment>
<dbReference type="PANTHER" id="PTHR30204">
    <property type="entry name" value="REDOX-CYCLING DRUG-SENSING TRANSCRIPTIONAL ACTIVATOR SOXR"/>
    <property type="match status" value="1"/>
</dbReference>
<dbReference type="InterPro" id="IPR047057">
    <property type="entry name" value="MerR_fam"/>
</dbReference>
<dbReference type="GO" id="GO:0003677">
    <property type="term" value="F:DNA binding"/>
    <property type="evidence" value="ECO:0007669"/>
    <property type="project" value="UniProtKB-KW"/>
</dbReference>
<dbReference type="PRINTS" id="PR00040">
    <property type="entry name" value="HTHMERR"/>
</dbReference>
<gene>
    <name evidence="7" type="ORF">A1332_22345</name>
</gene>
<sequence>MNISQASKMTGVSAKMIRHYESIGLIRKSVRTVSGYRTYNDTDLQVLRMIKRARGLGFSLDQIRDLVSLWQDPARASADVKALAQSHVDDLNRHIAELTEMRDILARLAQTCSGDNKPDCPIIDTLVLGQQMA</sequence>
<keyword evidence="4" id="KW-0238">DNA-binding</keyword>
<dbReference type="EMBL" id="LUUG01000130">
    <property type="protein sequence ID" value="OAH96557.1"/>
    <property type="molecule type" value="Genomic_DNA"/>
</dbReference>
<dbReference type="InterPro" id="IPR015358">
    <property type="entry name" value="Tscrpt_reg_MerR_DNA-bd"/>
</dbReference>
<dbReference type="GO" id="GO:0003700">
    <property type="term" value="F:DNA-binding transcription factor activity"/>
    <property type="evidence" value="ECO:0007669"/>
    <property type="project" value="InterPro"/>
</dbReference>
<dbReference type="GO" id="GO:0005507">
    <property type="term" value="F:copper ion binding"/>
    <property type="evidence" value="ECO:0007669"/>
    <property type="project" value="InterPro"/>
</dbReference>
<dbReference type="Pfam" id="PF09278">
    <property type="entry name" value="MerR-DNA-bind"/>
    <property type="match status" value="1"/>
</dbReference>
<evidence type="ECO:0000313" key="7">
    <source>
        <dbReference type="EMBL" id="OAH96557.1"/>
    </source>
</evidence>
<protein>
    <submittedName>
        <fullName evidence="7">Cu(I)-responsive transcriptional regulator</fullName>
    </submittedName>
</protein>
<dbReference type="SMART" id="SM00422">
    <property type="entry name" value="HTH_MERR"/>
    <property type="match status" value="1"/>
</dbReference>
<proteinExistence type="predicted"/>
<name>A0A177LST8_METMH</name>
<comment type="caution">
    <text evidence="7">The sequence shown here is derived from an EMBL/GenBank/DDBJ whole genome shotgun (WGS) entry which is preliminary data.</text>
</comment>
<evidence type="ECO:0000256" key="4">
    <source>
        <dbReference type="ARBA" id="ARBA00023125"/>
    </source>
</evidence>
<dbReference type="GO" id="GO:0045893">
    <property type="term" value="P:positive regulation of DNA-templated transcription"/>
    <property type="evidence" value="ECO:0007669"/>
    <property type="project" value="InterPro"/>
</dbReference>
<dbReference type="NCBIfam" id="TIGR02044">
    <property type="entry name" value="CueR"/>
    <property type="match status" value="1"/>
</dbReference>
<organism evidence="7 8">
    <name type="scientific">Methylomonas methanica</name>
    <dbReference type="NCBI Taxonomy" id="421"/>
    <lineage>
        <taxon>Bacteria</taxon>
        <taxon>Pseudomonadati</taxon>
        <taxon>Pseudomonadota</taxon>
        <taxon>Gammaproteobacteria</taxon>
        <taxon>Methylococcales</taxon>
        <taxon>Methylococcaceae</taxon>
        <taxon>Methylomonas</taxon>
    </lineage>
</organism>
<keyword evidence="5" id="KW-0804">Transcription</keyword>
<reference evidence="7 8" key="1">
    <citation type="submission" date="2016-03" db="EMBL/GenBank/DDBJ databases">
        <authorList>
            <person name="Ploux O."/>
        </authorList>
    </citation>
    <scope>NUCLEOTIDE SEQUENCE [LARGE SCALE GENOMIC DNA]</scope>
    <source>
        <strain evidence="7 8">R-45363</strain>
    </source>
</reference>
<dbReference type="SUPFAM" id="SSF46955">
    <property type="entry name" value="Putative DNA-binding domain"/>
    <property type="match status" value="1"/>
</dbReference>
<dbReference type="CDD" id="cd01108">
    <property type="entry name" value="HTH_CueR"/>
    <property type="match status" value="1"/>
</dbReference>
<dbReference type="InterPro" id="IPR000551">
    <property type="entry name" value="MerR-type_HTH_dom"/>
</dbReference>
<keyword evidence="2" id="KW-0963">Cytoplasm</keyword>
<accession>A0A177LST8</accession>
<evidence type="ECO:0000256" key="3">
    <source>
        <dbReference type="ARBA" id="ARBA00023015"/>
    </source>
</evidence>
<evidence type="ECO:0000256" key="1">
    <source>
        <dbReference type="ARBA" id="ARBA00004496"/>
    </source>
</evidence>
<dbReference type="PROSITE" id="PS50937">
    <property type="entry name" value="HTH_MERR_2"/>
    <property type="match status" value="1"/>
</dbReference>
<dbReference type="RefSeq" id="WP_064010732.1">
    <property type="nucleotide sequence ID" value="NZ_LUUG01000130.1"/>
</dbReference>
<evidence type="ECO:0000256" key="5">
    <source>
        <dbReference type="ARBA" id="ARBA00023163"/>
    </source>
</evidence>
<evidence type="ECO:0000256" key="2">
    <source>
        <dbReference type="ARBA" id="ARBA00022490"/>
    </source>
</evidence>
<dbReference type="PANTHER" id="PTHR30204:SF94">
    <property type="entry name" value="HEAVY METAL-DEPENDENT TRANSCRIPTIONAL REGULATOR HI_0293-RELATED"/>
    <property type="match status" value="1"/>
</dbReference>
<evidence type="ECO:0000313" key="8">
    <source>
        <dbReference type="Proteomes" id="UP000078090"/>
    </source>
</evidence>
<dbReference type="InterPro" id="IPR009061">
    <property type="entry name" value="DNA-bd_dom_put_sf"/>
</dbReference>
<dbReference type="InterPro" id="IPR011789">
    <property type="entry name" value="CueR"/>
</dbReference>
<dbReference type="GO" id="GO:0005737">
    <property type="term" value="C:cytoplasm"/>
    <property type="evidence" value="ECO:0007669"/>
    <property type="project" value="UniProtKB-SubCell"/>
</dbReference>
<dbReference type="Proteomes" id="UP000078090">
    <property type="component" value="Unassembled WGS sequence"/>
</dbReference>
<dbReference type="PROSITE" id="PS00552">
    <property type="entry name" value="HTH_MERR_1"/>
    <property type="match status" value="1"/>
</dbReference>
<dbReference type="AlphaFoldDB" id="A0A177LST8"/>
<dbReference type="Gene3D" id="1.10.1660.10">
    <property type="match status" value="1"/>
</dbReference>
<dbReference type="Pfam" id="PF00376">
    <property type="entry name" value="MerR"/>
    <property type="match status" value="1"/>
</dbReference>
<feature type="domain" description="HTH merR-type" evidence="6">
    <location>
        <begin position="1"/>
        <end position="69"/>
    </location>
</feature>
<dbReference type="OrthoDB" id="9808480at2"/>
<keyword evidence="3" id="KW-0805">Transcription regulation</keyword>